<proteinExistence type="predicted"/>
<sequence length="93" mass="10651">MSSTVSTGFKKMNWMPKKSAWQEMQLAQQRRQQSADRIDRMNMAASGFQRAQMMQIQGVGELAAQNAQSRLHAQVKEMQAQLEKRFEGFSKLA</sequence>
<reference evidence="1 2" key="1">
    <citation type="submission" date="2016-10" db="EMBL/GenBank/DDBJ databases">
        <authorList>
            <person name="de Groot N.N."/>
        </authorList>
    </citation>
    <scope>NUCLEOTIDE SEQUENCE [LARGE SCALE GENOMIC DNA]</scope>
    <source>
        <strain evidence="1 2">CGMCC 1.10267</strain>
    </source>
</reference>
<accession>A0A1G7UU59</accession>
<gene>
    <name evidence="1" type="ORF">SAMN04487974_103258</name>
</gene>
<protein>
    <submittedName>
        <fullName evidence="1">Uncharacterized protein</fullName>
    </submittedName>
</protein>
<dbReference type="AlphaFoldDB" id="A0A1G7UU59"/>
<organism evidence="1 2">
    <name type="scientific">Pelagibacterium luteolum</name>
    <dbReference type="NCBI Taxonomy" id="440168"/>
    <lineage>
        <taxon>Bacteria</taxon>
        <taxon>Pseudomonadati</taxon>
        <taxon>Pseudomonadota</taxon>
        <taxon>Alphaproteobacteria</taxon>
        <taxon>Hyphomicrobiales</taxon>
        <taxon>Devosiaceae</taxon>
        <taxon>Pelagibacterium</taxon>
    </lineage>
</organism>
<evidence type="ECO:0000313" key="2">
    <source>
        <dbReference type="Proteomes" id="UP000199495"/>
    </source>
</evidence>
<name>A0A1G7UU59_9HYPH</name>
<dbReference type="STRING" id="440168.SAMN04487974_103258"/>
<dbReference type="Proteomes" id="UP000199495">
    <property type="component" value="Unassembled WGS sequence"/>
</dbReference>
<dbReference type="RefSeq" id="WP_090594364.1">
    <property type="nucleotide sequence ID" value="NZ_FNCS01000003.1"/>
</dbReference>
<dbReference type="EMBL" id="FNCS01000003">
    <property type="protein sequence ID" value="SDG50649.1"/>
    <property type="molecule type" value="Genomic_DNA"/>
</dbReference>
<dbReference type="OrthoDB" id="7961080at2"/>
<keyword evidence="2" id="KW-1185">Reference proteome</keyword>
<evidence type="ECO:0000313" key="1">
    <source>
        <dbReference type="EMBL" id="SDG50649.1"/>
    </source>
</evidence>